<evidence type="ECO:0000313" key="1">
    <source>
        <dbReference type="EMBL" id="EJX05840.1"/>
    </source>
</evidence>
<organism evidence="1">
    <name type="scientific">gut metagenome</name>
    <dbReference type="NCBI Taxonomy" id="749906"/>
    <lineage>
        <taxon>unclassified sequences</taxon>
        <taxon>metagenomes</taxon>
        <taxon>organismal metagenomes</taxon>
    </lineage>
</organism>
<protein>
    <submittedName>
        <fullName evidence="1">Uncharacterized protein</fullName>
    </submittedName>
</protein>
<dbReference type="AlphaFoldDB" id="J9GYD5"/>
<accession>J9GYD5</accession>
<comment type="caution">
    <text evidence="1">The sequence shown here is derived from an EMBL/GenBank/DDBJ whole genome shotgun (WGS) entry which is preliminary data.</text>
</comment>
<proteinExistence type="predicted"/>
<sequence length="36" mass="4263">MLFLHELQQPHPFVCLGGQEGQAQQCQDHQFHFFHV</sequence>
<reference evidence="1" key="1">
    <citation type="journal article" date="2012" name="PLoS ONE">
        <title>Gene sets for utilization of primary and secondary nutrition supplies in the distal gut of endangered iberian lynx.</title>
        <authorList>
            <person name="Alcaide M."/>
            <person name="Messina E."/>
            <person name="Richter M."/>
            <person name="Bargiela R."/>
            <person name="Peplies J."/>
            <person name="Huws S.A."/>
            <person name="Newbold C.J."/>
            <person name="Golyshin P.N."/>
            <person name="Simon M.A."/>
            <person name="Lopez G."/>
            <person name="Yakimov M.M."/>
            <person name="Ferrer M."/>
        </authorList>
    </citation>
    <scope>NUCLEOTIDE SEQUENCE</scope>
</reference>
<dbReference type="EMBL" id="AMCI01001342">
    <property type="protein sequence ID" value="EJX05840.1"/>
    <property type="molecule type" value="Genomic_DNA"/>
</dbReference>
<name>J9GYD5_9ZZZZ</name>
<gene>
    <name evidence="1" type="ORF">EVA_06052</name>
</gene>